<feature type="transmembrane region" description="Helical" evidence="1">
    <location>
        <begin position="7"/>
        <end position="25"/>
    </location>
</feature>
<keyword evidence="1" id="KW-1133">Transmembrane helix</keyword>
<feature type="transmembrane region" description="Helical" evidence="1">
    <location>
        <begin position="397"/>
        <end position="415"/>
    </location>
</feature>
<dbReference type="EMBL" id="CP121694">
    <property type="protein sequence ID" value="WRO20886.1"/>
    <property type="molecule type" value="Genomic_DNA"/>
</dbReference>
<evidence type="ECO:0000256" key="1">
    <source>
        <dbReference type="SAM" id="Phobius"/>
    </source>
</evidence>
<protein>
    <submittedName>
        <fullName evidence="2">DUF5693 family protein</fullName>
    </submittedName>
</protein>
<gene>
    <name evidence="2" type="ORF">MFMK1_000676</name>
</gene>
<dbReference type="KEGG" id="dbc:MFMK1_000676"/>
<dbReference type="InterPro" id="IPR043748">
    <property type="entry name" value="DUF5693"/>
</dbReference>
<proteinExistence type="predicted"/>
<keyword evidence="1" id="KW-0472">Membrane</keyword>
<feature type="transmembrane region" description="Helical" evidence="1">
    <location>
        <begin position="345"/>
        <end position="365"/>
    </location>
</feature>
<organism evidence="2 3">
    <name type="scientific">Metallumcola ferriviriculae</name>
    <dbReference type="NCBI Taxonomy" id="3039180"/>
    <lineage>
        <taxon>Bacteria</taxon>
        <taxon>Bacillati</taxon>
        <taxon>Bacillota</taxon>
        <taxon>Clostridia</taxon>
        <taxon>Neomoorellales</taxon>
        <taxon>Desulfitibacteraceae</taxon>
        <taxon>Metallumcola</taxon>
    </lineage>
</organism>
<dbReference type="RefSeq" id="WP_366923764.1">
    <property type="nucleotide sequence ID" value="NZ_CP121694.1"/>
</dbReference>
<keyword evidence="3" id="KW-1185">Reference proteome</keyword>
<sequence length="634" mass="70511">MKKWYRYLLYGVICTAVVLAGWMGWQRHLREAANKELAVVIDYDQVVQLASRENLPVRDVLQEFAQIGVTGVLFKEQNMVDSPSVYRSIWTATGNELLTNPVFAGDWAEIKPNYTYFLTRSGEEFDRLAANLEIKLKGVQKLSEPAAGLYLVGVPLLPGMIKDVGIGFPSEGLKLVSDMGLSILPQIRTWPGADATDISQVFSQFQGYNNIAAVLFNDGQLPPHTEVMAKEIDKIGAPLAGIEFFPQQGFNKLAMLMDKNVVRLHAISAGEMAKTTPREAVDRFLLAATDRNNRILFARFFFNPNSPDWLGANKQYLTQVVDVLQQEGFVLGQPSTFPPIINSRVILFIIGLGGIAGGMLLLDVMGYRRWGIAAGILLVLLYALLLASGHVSLGRKLFALGGTVVFPTLAMIIFIREKPRNIMESIFALIGTAALSLIGAVLMVGLLADKSFMLKLDQFMGVKAAFAGPPVLIFIYLAFLRYRREDWVPRIKAVLESYISVKYLLLVGVLGLVGLVYIMRSGNEGVFVSDLELRVRSLLEQILVVRPRTKEFLIGHPLLFLTFYLGYKDYLLPVVVLASIGQVSLVNTFAHSWTPLAISLFRTFNGLWLGILGGIALVLLYRLWLWLEARYLRG</sequence>
<keyword evidence="1" id="KW-0812">Transmembrane</keyword>
<feature type="transmembrane region" description="Helical" evidence="1">
    <location>
        <begin position="501"/>
        <end position="519"/>
    </location>
</feature>
<feature type="transmembrane region" description="Helical" evidence="1">
    <location>
        <begin position="460"/>
        <end position="480"/>
    </location>
</feature>
<dbReference type="AlphaFoldDB" id="A0AAU0UL27"/>
<dbReference type="Proteomes" id="UP001329915">
    <property type="component" value="Chromosome"/>
</dbReference>
<feature type="transmembrane region" description="Helical" evidence="1">
    <location>
        <begin position="606"/>
        <end position="627"/>
    </location>
</feature>
<accession>A0AAU0UL27</accession>
<feature type="transmembrane region" description="Helical" evidence="1">
    <location>
        <begin position="427"/>
        <end position="448"/>
    </location>
</feature>
<feature type="transmembrane region" description="Helical" evidence="1">
    <location>
        <begin position="570"/>
        <end position="594"/>
    </location>
</feature>
<evidence type="ECO:0000313" key="3">
    <source>
        <dbReference type="Proteomes" id="UP001329915"/>
    </source>
</evidence>
<dbReference type="Pfam" id="PF18949">
    <property type="entry name" value="DUF5693"/>
    <property type="match status" value="1"/>
</dbReference>
<feature type="transmembrane region" description="Helical" evidence="1">
    <location>
        <begin position="372"/>
        <end position="391"/>
    </location>
</feature>
<reference evidence="2 3" key="1">
    <citation type="submission" date="2023-04" db="EMBL/GenBank/DDBJ databases">
        <authorList>
            <person name="Hsu D."/>
        </authorList>
    </citation>
    <scope>NUCLEOTIDE SEQUENCE [LARGE SCALE GENOMIC DNA]</scope>
    <source>
        <strain evidence="2 3">MK1</strain>
    </source>
</reference>
<evidence type="ECO:0000313" key="2">
    <source>
        <dbReference type="EMBL" id="WRO20886.1"/>
    </source>
</evidence>
<name>A0AAU0UL27_9FIRM</name>